<dbReference type="GO" id="GO:0003676">
    <property type="term" value="F:nucleic acid binding"/>
    <property type="evidence" value="ECO:0007669"/>
    <property type="project" value="InterPro"/>
</dbReference>
<comment type="caution">
    <text evidence="1">The sequence shown here is derived from an EMBL/GenBank/DDBJ whole genome shotgun (WGS) entry which is preliminary data.</text>
</comment>
<evidence type="ECO:0008006" key="3">
    <source>
        <dbReference type="Google" id="ProtNLM"/>
    </source>
</evidence>
<keyword evidence="2" id="KW-1185">Reference proteome</keyword>
<dbReference type="InterPro" id="IPR036397">
    <property type="entry name" value="RNaseH_sf"/>
</dbReference>
<dbReference type="PANTHER" id="PTHR46060">
    <property type="entry name" value="MARINER MOS1 TRANSPOSASE-LIKE PROTEIN"/>
    <property type="match status" value="1"/>
</dbReference>
<reference evidence="1 2" key="1">
    <citation type="journal article" date="2019" name="Sci. Rep.">
        <title>Orb-weaving spider Araneus ventricosus genome elucidates the spidroin gene catalogue.</title>
        <authorList>
            <person name="Kono N."/>
            <person name="Nakamura H."/>
            <person name="Ohtoshi R."/>
            <person name="Moran D.A.P."/>
            <person name="Shinohara A."/>
            <person name="Yoshida Y."/>
            <person name="Fujiwara M."/>
            <person name="Mori M."/>
            <person name="Tomita M."/>
            <person name="Arakawa K."/>
        </authorList>
    </citation>
    <scope>NUCLEOTIDE SEQUENCE [LARGE SCALE GENOMIC DNA]</scope>
</reference>
<dbReference type="PANTHER" id="PTHR46060:SF1">
    <property type="entry name" value="MARINER MOS1 TRANSPOSASE-LIKE PROTEIN"/>
    <property type="match status" value="1"/>
</dbReference>
<dbReference type="OrthoDB" id="10017160at2759"/>
<dbReference type="InterPro" id="IPR052709">
    <property type="entry name" value="Transposase-MT_Hybrid"/>
</dbReference>
<dbReference type="Gene3D" id="3.30.420.10">
    <property type="entry name" value="Ribonuclease H-like superfamily/Ribonuclease H"/>
    <property type="match status" value="1"/>
</dbReference>
<evidence type="ECO:0000313" key="1">
    <source>
        <dbReference type="EMBL" id="GBM12764.1"/>
    </source>
</evidence>
<sequence>MLPPSASCAVLFDFFKQKVGLWKKINAIVSCETLRRLRRAILISGVVLIHGNARSHIAVVTQLLLDQFKCGVSDHSEYSPDLATSDFHLFPELKNWRGSQSF</sequence>
<dbReference type="AlphaFoldDB" id="A0A4Y2DA50"/>
<name>A0A4Y2DA50_ARAVE</name>
<organism evidence="1 2">
    <name type="scientific">Araneus ventricosus</name>
    <name type="common">Orbweaver spider</name>
    <name type="synonym">Epeira ventricosa</name>
    <dbReference type="NCBI Taxonomy" id="182803"/>
    <lineage>
        <taxon>Eukaryota</taxon>
        <taxon>Metazoa</taxon>
        <taxon>Ecdysozoa</taxon>
        <taxon>Arthropoda</taxon>
        <taxon>Chelicerata</taxon>
        <taxon>Arachnida</taxon>
        <taxon>Araneae</taxon>
        <taxon>Araneomorphae</taxon>
        <taxon>Entelegynae</taxon>
        <taxon>Araneoidea</taxon>
        <taxon>Araneidae</taxon>
        <taxon>Araneus</taxon>
    </lineage>
</organism>
<gene>
    <name evidence="1" type="ORF">AVEN_247551_1</name>
</gene>
<proteinExistence type="predicted"/>
<accession>A0A4Y2DA50</accession>
<protein>
    <recommendedName>
        <fullName evidence="3">Histone-lysine N-methyltransferase SETMAR</fullName>
    </recommendedName>
</protein>
<evidence type="ECO:0000313" key="2">
    <source>
        <dbReference type="Proteomes" id="UP000499080"/>
    </source>
</evidence>
<dbReference type="EMBL" id="BGPR01000319">
    <property type="protein sequence ID" value="GBM12764.1"/>
    <property type="molecule type" value="Genomic_DNA"/>
</dbReference>
<dbReference type="Proteomes" id="UP000499080">
    <property type="component" value="Unassembled WGS sequence"/>
</dbReference>